<evidence type="ECO:0000313" key="2">
    <source>
        <dbReference type="Proteomes" id="UP001165580"/>
    </source>
</evidence>
<keyword evidence="2" id="KW-1185">Reference proteome</keyword>
<organism evidence="1 2">
    <name type="scientific">Herbiconiux gentiana</name>
    <dbReference type="NCBI Taxonomy" id="2970912"/>
    <lineage>
        <taxon>Bacteria</taxon>
        <taxon>Bacillati</taxon>
        <taxon>Actinomycetota</taxon>
        <taxon>Actinomycetes</taxon>
        <taxon>Micrococcales</taxon>
        <taxon>Microbacteriaceae</taxon>
        <taxon>Herbiconiux</taxon>
    </lineage>
</organism>
<protein>
    <submittedName>
        <fullName evidence="1">Glycoside hydrolase family 43 protein</fullName>
    </submittedName>
</protein>
<dbReference type="GO" id="GO:0016787">
    <property type="term" value="F:hydrolase activity"/>
    <property type="evidence" value="ECO:0007669"/>
    <property type="project" value="UniProtKB-KW"/>
</dbReference>
<dbReference type="SUPFAM" id="SSF75005">
    <property type="entry name" value="Arabinanase/levansucrase/invertase"/>
    <property type="match status" value="1"/>
</dbReference>
<dbReference type="InterPro" id="IPR023296">
    <property type="entry name" value="Glyco_hydro_beta-prop_sf"/>
</dbReference>
<dbReference type="PANTHER" id="PTHR43301:SF3">
    <property type="entry name" value="ARABINAN ENDO-1,5-ALPHA-L-ARABINOSIDASE A-RELATED"/>
    <property type="match status" value="1"/>
</dbReference>
<accession>A0ABT2GAE8</accession>
<proteinExistence type="predicted"/>
<dbReference type="InterPro" id="IPR050727">
    <property type="entry name" value="GH43_arabinanases"/>
</dbReference>
<dbReference type="Gene3D" id="2.115.10.20">
    <property type="entry name" value="Glycosyl hydrolase domain, family 43"/>
    <property type="match status" value="1"/>
</dbReference>
<dbReference type="Proteomes" id="UP001165580">
    <property type="component" value="Unassembled WGS sequence"/>
</dbReference>
<evidence type="ECO:0000313" key="1">
    <source>
        <dbReference type="EMBL" id="MCS5713163.1"/>
    </source>
</evidence>
<gene>
    <name evidence="1" type="ORF">NVV95_01215</name>
</gene>
<reference evidence="1" key="1">
    <citation type="submission" date="2022-08" db="EMBL/GenBank/DDBJ databases">
        <authorList>
            <person name="Deng Y."/>
            <person name="Han X.-F."/>
            <person name="Zhang Y.-Q."/>
        </authorList>
    </citation>
    <scope>NUCLEOTIDE SEQUENCE</scope>
    <source>
        <strain evidence="1">CPCC 205716</strain>
    </source>
</reference>
<keyword evidence="1" id="KW-0378">Hydrolase</keyword>
<sequence>MLVRDAMGGFHILATDLNVESGEGDWGTWVRSGSRSLVLWDSADLVTWSGPRLVEIAPPEAGMAWAPESILDPETGEHLVFWSSKLYSSQDPSHQGEAYSRILSARTRDFVTFSPAEIFIDSGRDVIDTTILIEGGRVHRFGKAEEIGSSSPGVYHEVGSTLFSNDFRTLASRIAAETYDRVEAPIIVRDHRVARWYLYLDQYAESPQGYFALETDDLLTGDWRSVDPARVVIRPGTKHGGILHLARAEWEHVANSLVMWTQATPVKTPAIGCDGGARA</sequence>
<comment type="caution">
    <text evidence="1">The sequence shown here is derived from an EMBL/GenBank/DDBJ whole genome shotgun (WGS) entry which is preliminary data.</text>
</comment>
<dbReference type="PANTHER" id="PTHR43301">
    <property type="entry name" value="ARABINAN ENDO-1,5-ALPHA-L-ARABINOSIDASE"/>
    <property type="match status" value="1"/>
</dbReference>
<dbReference type="EMBL" id="JANTEZ010000001">
    <property type="protein sequence ID" value="MCS5713163.1"/>
    <property type="molecule type" value="Genomic_DNA"/>
</dbReference>
<dbReference type="RefSeq" id="WP_259484713.1">
    <property type="nucleotide sequence ID" value="NZ_JANTEZ010000001.1"/>
</dbReference>
<name>A0ABT2GAE8_9MICO</name>
<dbReference type="CDD" id="cd08983">
    <property type="entry name" value="GH43_Bt3655-like"/>
    <property type="match status" value="1"/>
</dbReference>